<name>K5DGH9_RHOBT</name>
<dbReference type="EMBL" id="AMCW01000090">
    <property type="protein sequence ID" value="EKK01553.1"/>
    <property type="molecule type" value="Genomic_DNA"/>
</dbReference>
<dbReference type="RefSeq" id="WP_007332799.1">
    <property type="nucleotide sequence ID" value="NZ_AMCW01000090.1"/>
</dbReference>
<evidence type="ECO:0000313" key="1">
    <source>
        <dbReference type="EMBL" id="EKK01553.1"/>
    </source>
</evidence>
<protein>
    <submittedName>
        <fullName evidence="1">Uncharacterized protein</fullName>
    </submittedName>
</protein>
<dbReference type="PATRIC" id="fig|993517.3.peg.3377"/>
<dbReference type="Proteomes" id="UP000007993">
    <property type="component" value="Unassembled WGS sequence"/>
</dbReference>
<accession>K5DGH9</accession>
<sequence>MPDADPFPRVQRAIVRVLSDGVAPHGFSQHRTTIYFLRDRGPIRDIFFFQKMRSNAIAIAYGVTSSAEDADESPGIPNARWLNNQEFYRCKYVDHVANSIGRAIADFESEALPWFAQFATEADLPARSGG</sequence>
<evidence type="ECO:0000313" key="2">
    <source>
        <dbReference type="Proteomes" id="UP000007993"/>
    </source>
</evidence>
<comment type="caution">
    <text evidence="1">The sequence shown here is derived from an EMBL/GenBank/DDBJ whole genome shotgun (WGS) entry which is preliminary data.</text>
</comment>
<reference evidence="1 2" key="1">
    <citation type="journal article" date="2013" name="Mar. Genomics">
        <title>Expression of sulfatases in Rhodopirellula baltica and the diversity of sulfatases in the genus Rhodopirellula.</title>
        <authorList>
            <person name="Wegner C.E."/>
            <person name="Richter-Heitmann T."/>
            <person name="Klindworth A."/>
            <person name="Klockow C."/>
            <person name="Richter M."/>
            <person name="Achstetter T."/>
            <person name="Glockner F.O."/>
            <person name="Harder J."/>
        </authorList>
    </citation>
    <scope>NUCLEOTIDE SEQUENCE [LARGE SCALE GENOMIC DNA]</scope>
    <source>
        <strain evidence="1 2">SH28</strain>
    </source>
</reference>
<proteinExistence type="predicted"/>
<dbReference type="AlphaFoldDB" id="K5DGH9"/>
<gene>
    <name evidence="1" type="ORF">RBSH_03114</name>
</gene>
<organism evidence="1 2">
    <name type="scientific">Rhodopirellula baltica SH28</name>
    <dbReference type="NCBI Taxonomy" id="993517"/>
    <lineage>
        <taxon>Bacteria</taxon>
        <taxon>Pseudomonadati</taxon>
        <taxon>Planctomycetota</taxon>
        <taxon>Planctomycetia</taxon>
        <taxon>Pirellulales</taxon>
        <taxon>Pirellulaceae</taxon>
        <taxon>Rhodopirellula</taxon>
    </lineage>
</organism>